<name>X0WLD6_9ZZZZ</name>
<sequence>MKQITVNNNTYNSISAAWRAESPPGLPMITVRWRLNNGWIPWIAFRTTPVTAKQRRMFKGVRGG</sequence>
<evidence type="ECO:0000313" key="1">
    <source>
        <dbReference type="EMBL" id="GAG24027.1"/>
    </source>
</evidence>
<proteinExistence type="predicted"/>
<comment type="caution">
    <text evidence="1">The sequence shown here is derived from an EMBL/GenBank/DDBJ whole genome shotgun (WGS) entry which is preliminary data.</text>
</comment>
<reference evidence="1" key="1">
    <citation type="journal article" date="2014" name="Front. Microbiol.">
        <title>High frequency of phylogenetically diverse reductive dehalogenase-homologous genes in deep subseafloor sedimentary metagenomes.</title>
        <authorList>
            <person name="Kawai M."/>
            <person name="Futagami T."/>
            <person name="Toyoda A."/>
            <person name="Takaki Y."/>
            <person name="Nishi S."/>
            <person name="Hori S."/>
            <person name="Arai W."/>
            <person name="Tsubouchi T."/>
            <person name="Morono Y."/>
            <person name="Uchiyama I."/>
            <person name="Ito T."/>
            <person name="Fujiyama A."/>
            <person name="Inagaki F."/>
            <person name="Takami H."/>
        </authorList>
    </citation>
    <scope>NUCLEOTIDE SEQUENCE</scope>
    <source>
        <strain evidence="1">Expedition CK06-06</strain>
    </source>
</reference>
<organism evidence="1">
    <name type="scientific">marine sediment metagenome</name>
    <dbReference type="NCBI Taxonomy" id="412755"/>
    <lineage>
        <taxon>unclassified sequences</taxon>
        <taxon>metagenomes</taxon>
        <taxon>ecological metagenomes</taxon>
    </lineage>
</organism>
<dbReference type="AlphaFoldDB" id="X0WLD6"/>
<protein>
    <submittedName>
        <fullName evidence="1">Uncharacterized protein</fullName>
    </submittedName>
</protein>
<dbReference type="EMBL" id="BARS01031957">
    <property type="protein sequence ID" value="GAG24027.1"/>
    <property type="molecule type" value="Genomic_DNA"/>
</dbReference>
<accession>X0WLD6</accession>
<gene>
    <name evidence="1" type="ORF">S01H1_49659</name>
</gene>